<dbReference type="Proteomes" id="UP000583556">
    <property type="component" value="Unassembled WGS sequence"/>
</dbReference>
<dbReference type="AlphaFoldDB" id="A0A7Y0BUF1"/>
<accession>A0A7Y0BUF1</accession>
<comment type="caution">
    <text evidence="5">The sequence shown here is derived from an EMBL/GenBank/DDBJ whole genome shotgun (WGS) entry which is preliminary data.</text>
</comment>
<evidence type="ECO:0000313" key="5">
    <source>
        <dbReference type="EMBL" id="NML96076.1"/>
    </source>
</evidence>
<evidence type="ECO:0000313" key="6">
    <source>
        <dbReference type="Proteomes" id="UP000583556"/>
    </source>
</evidence>
<comment type="similarity">
    <text evidence="1">Belongs to the bacterial sugar transferase family.</text>
</comment>
<dbReference type="GO" id="GO:0000271">
    <property type="term" value="P:polysaccharide biosynthetic process"/>
    <property type="evidence" value="ECO:0007669"/>
    <property type="project" value="UniProtKB-KW"/>
</dbReference>
<dbReference type="EMBL" id="JABBGM010000016">
    <property type="protein sequence ID" value="NML96076.1"/>
    <property type="molecule type" value="Genomic_DNA"/>
</dbReference>
<dbReference type="GO" id="GO:0016780">
    <property type="term" value="F:phosphotransferase activity, for other substituted phosphate groups"/>
    <property type="evidence" value="ECO:0007669"/>
    <property type="project" value="TreeGrafter"/>
</dbReference>
<protein>
    <submittedName>
        <fullName evidence="5">Exopolysaccharide biosynthesis protein</fullName>
    </submittedName>
</protein>
<gene>
    <name evidence="5" type="ORF">HHL27_20630</name>
</gene>
<name>A0A7Y0BUF1_9SPHN</name>
<feature type="transmembrane region" description="Helical" evidence="3">
    <location>
        <begin position="30"/>
        <end position="51"/>
    </location>
</feature>
<keyword evidence="3" id="KW-0812">Transmembrane</keyword>
<dbReference type="PANTHER" id="PTHR30576:SF0">
    <property type="entry name" value="UNDECAPRENYL-PHOSPHATE N-ACETYLGALACTOSAMINYL 1-PHOSPHATE TRANSFERASE-RELATED"/>
    <property type="match status" value="1"/>
</dbReference>
<keyword evidence="6" id="KW-1185">Reference proteome</keyword>
<dbReference type="Pfam" id="PF02397">
    <property type="entry name" value="Bac_transf"/>
    <property type="match status" value="1"/>
</dbReference>
<dbReference type="InterPro" id="IPR003362">
    <property type="entry name" value="Bact_transf"/>
</dbReference>
<keyword evidence="3" id="KW-1133">Transmembrane helix</keyword>
<keyword evidence="2" id="KW-0270">Exopolysaccharide synthesis</keyword>
<feature type="domain" description="Bacterial sugar transferase" evidence="4">
    <location>
        <begin position="25"/>
        <end position="213"/>
    </location>
</feature>
<evidence type="ECO:0000256" key="2">
    <source>
        <dbReference type="ARBA" id="ARBA00023169"/>
    </source>
</evidence>
<proteinExistence type="inferred from homology"/>
<evidence type="ECO:0000259" key="4">
    <source>
        <dbReference type="Pfam" id="PF02397"/>
    </source>
</evidence>
<evidence type="ECO:0000256" key="3">
    <source>
        <dbReference type="SAM" id="Phobius"/>
    </source>
</evidence>
<evidence type="ECO:0000256" key="1">
    <source>
        <dbReference type="ARBA" id="ARBA00006464"/>
    </source>
</evidence>
<organism evidence="5 6">
    <name type="scientific">Novosphingobium olei</name>
    <dbReference type="NCBI Taxonomy" id="2728851"/>
    <lineage>
        <taxon>Bacteria</taxon>
        <taxon>Pseudomonadati</taxon>
        <taxon>Pseudomonadota</taxon>
        <taxon>Alphaproteobacteria</taxon>
        <taxon>Sphingomonadales</taxon>
        <taxon>Sphingomonadaceae</taxon>
        <taxon>Novosphingobium</taxon>
    </lineage>
</organism>
<sequence>MRLVGGKPVVVLSGAPFPLRKRILKRIFDVAFSLAALLFLAPLMALIAIAIKAESKGPVFFRQPRIGQGNRLFHVLKFRSMRAEACDTRGAQSTSRSDNRITRVGNFIRRTSLDELPQLLNVLLGDMSVVGPRPHAVYSTAEGKLFWDADQRYWQRHSSKPGITGLAQVSGYRGATDREVDIINRVTKDIEYTSKWSLRGDIGIILATAKVLVHDNAY</sequence>
<reference evidence="5 6" key="1">
    <citation type="submission" date="2020-04" db="EMBL/GenBank/DDBJ databases">
        <title>Novosphingobium sp. TW-4 isolated from soil.</title>
        <authorList>
            <person name="Dahal R.H."/>
            <person name="Chaudhary D.K."/>
        </authorList>
    </citation>
    <scope>NUCLEOTIDE SEQUENCE [LARGE SCALE GENOMIC DNA]</scope>
    <source>
        <strain evidence="5 6">TW-4</strain>
    </source>
</reference>
<dbReference type="PANTHER" id="PTHR30576">
    <property type="entry name" value="COLANIC BIOSYNTHESIS UDP-GLUCOSE LIPID CARRIER TRANSFERASE"/>
    <property type="match status" value="1"/>
</dbReference>
<keyword evidence="3" id="KW-0472">Membrane</keyword>